<evidence type="ECO:0000313" key="2">
    <source>
        <dbReference type="EMBL" id="EGW34093.1"/>
    </source>
</evidence>
<dbReference type="HOGENOM" id="CLU_512992_0_0_1"/>
<dbReference type="GeneID" id="18870787"/>
<organism evidence="3">
    <name type="scientific">Spathaspora passalidarum (strain NRRL Y-27907 / 11-Y1)</name>
    <dbReference type="NCBI Taxonomy" id="619300"/>
    <lineage>
        <taxon>Eukaryota</taxon>
        <taxon>Fungi</taxon>
        <taxon>Dikarya</taxon>
        <taxon>Ascomycota</taxon>
        <taxon>Saccharomycotina</taxon>
        <taxon>Pichiomycetes</taxon>
        <taxon>Debaryomycetaceae</taxon>
        <taxon>Spathaspora</taxon>
    </lineage>
</organism>
<keyword evidence="1" id="KW-0175">Coiled coil</keyword>
<dbReference type="InParanoid" id="G3AHC9"/>
<evidence type="ECO:0000313" key="3">
    <source>
        <dbReference type="Proteomes" id="UP000000709"/>
    </source>
</evidence>
<protein>
    <submittedName>
        <fullName evidence="2">Uncharacterized protein</fullName>
    </submittedName>
</protein>
<gene>
    <name evidence="2" type="ORF">SPAPADRAFT_148495</name>
</gene>
<dbReference type="OrthoDB" id="4025768at2759"/>
<dbReference type="RefSeq" id="XP_007373677.1">
    <property type="nucleotide sequence ID" value="XM_007373615.1"/>
</dbReference>
<dbReference type="Proteomes" id="UP000000709">
    <property type="component" value="Unassembled WGS sequence"/>
</dbReference>
<dbReference type="AlphaFoldDB" id="G3AHC9"/>
<dbReference type="KEGG" id="spaa:SPAPADRAFT_148495"/>
<reference evidence="2 3" key="1">
    <citation type="journal article" date="2011" name="Proc. Natl. Acad. Sci. U.S.A.">
        <title>Comparative genomics of xylose-fermenting fungi for enhanced biofuel production.</title>
        <authorList>
            <person name="Wohlbach D.J."/>
            <person name="Kuo A."/>
            <person name="Sato T.K."/>
            <person name="Potts K.M."/>
            <person name="Salamov A.A."/>
            <person name="LaButti K.M."/>
            <person name="Sun H."/>
            <person name="Clum A."/>
            <person name="Pangilinan J.L."/>
            <person name="Lindquist E.A."/>
            <person name="Lucas S."/>
            <person name="Lapidus A."/>
            <person name="Jin M."/>
            <person name="Gunawan C."/>
            <person name="Balan V."/>
            <person name="Dale B.E."/>
            <person name="Jeffries T.W."/>
            <person name="Zinkel R."/>
            <person name="Barry K.W."/>
            <person name="Grigoriev I.V."/>
            <person name="Gasch A.P."/>
        </authorList>
    </citation>
    <scope>NUCLEOTIDE SEQUENCE [LARGE SCALE GENOMIC DNA]</scope>
    <source>
        <strain evidence="3">NRRL Y-27907 / 11-Y1</strain>
    </source>
</reference>
<dbReference type="OMA" id="FESIMEH"/>
<keyword evidence="3" id="KW-1185">Reference proteome</keyword>
<proteinExistence type="predicted"/>
<accession>G3AHC9</accession>
<dbReference type="EMBL" id="GL996500">
    <property type="protein sequence ID" value="EGW34093.1"/>
    <property type="molecule type" value="Genomic_DNA"/>
</dbReference>
<dbReference type="eggNOG" id="ENOG502RQUH">
    <property type="taxonomic scope" value="Eukaryota"/>
</dbReference>
<evidence type="ECO:0000256" key="1">
    <source>
        <dbReference type="SAM" id="Coils"/>
    </source>
</evidence>
<sequence>MSSNNRNNDDTTHTDASILSQLRQYQIQSRLDDELNERCRHQIDSIFEYTDLLIEGHDKEFDKQLVYDGMDESLPIPSTATLTAFAIQLNKLRILHLKLKTDAMNVSKERIKGKIEVLKEKKQEQEKKLDQLRLDLLKSETKLISNGNARIDSLNSQIEENKSTKNKQVGRQVLRLQEQNFKILKEISFQNKERKLLFNHQPILKLEELLGYNLLVINQFLERLIVLQIQLSDLFRVELPHLPELVGFLPDSKFYDLIRKKQQIIKGSEEDGLSDVESSTDTPTSEDSLIFEVPKDIQNPTEKIIKLGDAYKLPLSSKTLNHQRRAHRSNSVEPADLSNIPIIKHDRSVSPSTSSPKKNMVIIPHKIINKPFNRLSIKDFLRFFLVIVKLITNFQVFLMFTGEIEDMSLDEWCNFEKVLRQVMNLDLGFKKRLYEQEKQAVDYATSAVRTNFQDLMEHVYELLMKSSAVLGTKKKHSDKPMAFLDLKLRDIIRNPTRLNLSEEWDIVSHMI</sequence>
<feature type="coiled-coil region" evidence="1">
    <location>
        <begin position="108"/>
        <end position="142"/>
    </location>
</feature>
<name>G3AHC9_SPAPN</name>